<dbReference type="Pfam" id="PF00534">
    <property type="entry name" value="Glycos_transf_1"/>
    <property type="match status" value="1"/>
</dbReference>
<dbReference type="GO" id="GO:0016757">
    <property type="term" value="F:glycosyltransferase activity"/>
    <property type="evidence" value="ECO:0007669"/>
    <property type="project" value="InterPro"/>
</dbReference>
<organism evidence="3 4">
    <name type="scientific">Candidatus Berkelbacteria bacterium RIFCSPLOWO2_01_FULL_50_28</name>
    <dbReference type="NCBI Taxonomy" id="1797471"/>
    <lineage>
        <taxon>Bacteria</taxon>
        <taxon>Candidatus Berkelbacteria</taxon>
    </lineage>
</organism>
<gene>
    <name evidence="3" type="ORF">A3A71_00135</name>
</gene>
<evidence type="ECO:0008006" key="5">
    <source>
        <dbReference type="Google" id="ProtNLM"/>
    </source>
</evidence>
<dbReference type="InterPro" id="IPR001296">
    <property type="entry name" value="Glyco_trans_1"/>
</dbReference>
<dbReference type="Gene3D" id="3.40.50.2000">
    <property type="entry name" value="Glycogen Phosphorylase B"/>
    <property type="match status" value="2"/>
</dbReference>
<dbReference type="PANTHER" id="PTHR45947">
    <property type="entry name" value="SULFOQUINOVOSYL TRANSFERASE SQD2"/>
    <property type="match status" value="1"/>
</dbReference>
<dbReference type="AlphaFoldDB" id="A0A1F5EAX9"/>
<dbReference type="Proteomes" id="UP000177481">
    <property type="component" value="Unassembled WGS sequence"/>
</dbReference>
<protein>
    <recommendedName>
        <fullName evidence="5">Glycosyltransferase subfamily 4-like N-terminal domain-containing protein</fullName>
    </recommendedName>
</protein>
<dbReference type="InterPro" id="IPR050194">
    <property type="entry name" value="Glycosyltransferase_grp1"/>
</dbReference>
<dbReference type="EMBL" id="MEZX01000002">
    <property type="protein sequence ID" value="OGD64460.1"/>
    <property type="molecule type" value="Genomic_DNA"/>
</dbReference>
<reference evidence="3 4" key="1">
    <citation type="journal article" date="2016" name="Nat. Commun.">
        <title>Thousands of microbial genomes shed light on interconnected biogeochemical processes in an aquifer system.</title>
        <authorList>
            <person name="Anantharaman K."/>
            <person name="Brown C.T."/>
            <person name="Hug L.A."/>
            <person name="Sharon I."/>
            <person name="Castelle C.J."/>
            <person name="Probst A.J."/>
            <person name="Thomas B.C."/>
            <person name="Singh A."/>
            <person name="Wilkins M.J."/>
            <person name="Karaoz U."/>
            <person name="Brodie E.L."/>
            <person name="Williams K.H."/>
            <person name="Hubbard S.S."/>
            <person name="Banfield J.F."/>
        </authorList>
    </citation>
    <scope>NUCLEOTIDE SEQUENCE [LARGE SCALE GENOMIC DNA]</scope>
</reference>
<accession>A0A1F5EAX9</accession>
<dbReference type="STRING" id="1797471.A3A71_00135"/>
<dbReference type="Pfam" id="PF13439">
    <property type="entry name" value="Glyco_transf_4"/>
    <property type="match status" value="1"/>
</dbReference>
<comment type="caution">
    <text evidence="3">The sequence shown here is derived from an EMBL/GenBank/DDBJ whole genome shotgun (WGS) entry which is preliminary data.</text>
</comment>
<feature type="domain" description="Glycosyl transferase family 1" evidence="1">
    <location>
        <begin position="195"/>
        <end position="360"/>
    </location>
</feature>
<evidence type="ECO:0000259" key="1">
    <source>
        <dbReference type="Pfam" id="PF00534"/>
    </source>
</evidence>
<feature type="domain" description="Glycosyltransferase subfamily 4-like N-terminal" evidence="2">
    <location>
        <begin position="14"/>
        <end position="187"/>
    </location>
</feature>
<evidence type="ECO:0000313" key="4">
    <source>
        <dbReference type="Proteomes" id="UP000177481"/>
    </source>
</evidence>
<dbReference type="InterPro" id="IPR028098">
    <property type="entry name" value="Glyco_trans_4-like_N"/>
</dbReference>
<dbReference type="SUPFAM" id="SSF53756">
    <property type="entry name" value="UDP-Glycosyltransferase/glycogen phosphorylase"/>
    <property type="match status" value="1"/>
</dbReference>
<evidence type="ECO:0000259" key="2">
    <source>
        <dbReference type="Pfam" id="PF13439"/>
    </source>
</evidence>
<sequence length="389" mass="42821">MKILIGTLSYKPNVSGVAVEVELLTQFLLKKGHQVVIVAPSRSLRSHIEHQDGLTIYRVRAIPSPIRRGFYLPIFTGRLTERILQEVQPDIVHVHDPMAMSRYLQQSATKHGVPTVASNHFTLDYIGAYLPGILRPIVLGWLRRMYVGFYNRCQAVTAPSVTVVNYLRSLGVRDPIEALSNGVDIDRFSAHTSTEQTRRSYGLPQQPIILYLGRMEKAKSINVLIDAFARVHRTVDCHLLLVGGGDNLQDLAAQIAKYGLSKSATLTGLIPYNSVDLAPLYQVADIYVMPSSIETQSITTLEALAAGRPVVAANGGALPELIKNGVNGILFRAGSSADLADRILTLLHDSTLRSRLSGAAVKTAAKHELQKSLQLFEDLYETTIRRVSH</sequence>
<dbReference type="PANTHER" id="PTHR45947:SF3">
    <property type="entry name" value="SULFOQUINOVOSYL TRANSFERASE SQD2"/>
    <property type="match status" value="1"/>
</dbReference>
<proteinExistence type="predicted"/>
<name>A0A1F5EAX9_9BACT</name>
<evidence type="ECO:0000313" key="3">
    <source>
        <dbReference type="EMBL" id="OGD64460.1"/>
    </source>
</evidence>